<dbReference type="Gene3D" id="1.10.490.10">
    <property type="entry name" value="Globins"/>
    <property type="match status" value="1"/>
</dbReference>
<reference evidence="9 10" key="1">
    <citation type="submission" date="2018-08" db="EMBL/GenBank/DDBJ databases">
        <title>Bacillus jemisoniae sp. nov., Bacillus chryseoplanitiae sp. nov., Bacillus resnikiae sp. nov., and Bacillus frankliniae sp. nov., isolated from Viking spacecraft and associated surfaces.</title>
        <authorList>
            <person name="Seuylemezian A."/>
            <person name="Vaishampayan P."/>
        </authorList>
    </citation>
    <scope>NUCLEOTIDE SEQUENCE [LARGE SCALE GENOMIC DNA]</scope>
    <source>
        <strain evidence="9 10">JJ-247</strain>
    </source>
</reference>
<keyword evidence="10" id="KW-1185">Reference proteome</keyword>
<dbReference type="InterPro" id="IPR001486">
    <property type="entry name" value="Hemoglobin_trunc"/>
</dbReference>
<evidence type="ECO:0000256" key="5">
    <source>
        <dbReference type="ARBA" id="ARBA00023004"/>
    </source>
</evidence>
<feature type="binding site" description="distal binding residue" evidence="8">
    <location>
        <position position="46"/>
    </location>
    <ligand>
        <name>heme</name>
        <dbReference type="ChEBI" id="CHEBI:30413"/>
    </ligand>
    <ligandPart>
        <name>Fe</name>
        <dbReference type="ChEBI" id="CHEBI:18248"/>
    </ligandPart>
</feature>
<dbReference type="GO" id="GO:0019825">
    <property type="term" value="F:oxygen binding"/>
    <property type="evidence" value="ECO:0007669"/>
    <property type="project" value="InterPro"/>
</dbReference>
<dbReference type="RefSeq" id="WP_119113545.1">
    <property type="nucleotide sequence ID" value="NZ_CBCSEO010000005.1"/>
</dbReference>
<evidence type="ECO:0000313" key="9">
    <source>
        <dbReference type="EMBL" id="RID83769.1"/>
    </source>
</evidence>
<evidence type="ECO:0000256" key="4">
    <source>
        <dbReference type="ARBA" id="ARBA00022723"/>
    </source>
</evidence>
<dbReference type="InterPro" id="IPR012292">
    <property type="entry name" value="Globin/Proto"/>
</dbReference>
<dbReference type="GO" id="GO:0046872">
    <property type="term" value="F:metal ion binding"/>
    <property type="evidence" value="ECO:0007669"/>
    <property type="project" value="UniProtKB-UniRule"/>
</dbReference>
<comment type="caution">
    <text evidence="9">The sequence shown here is derived from an EMBL/GenBank/DDBJ whole genome shotgun (WGS) entry which is preliminary data.</text>
</comment>
<gene>
    <name evidence="9" type="ORF">D1970_14250</name>
</gene>
<dbReference type="EMBL" id="QWVT01000024">
    <property type="protein sequence ID" value="RID83769.1"/>
    <property type="molecule type" value="Genomic_DNA"/>
</dbReference>
<keyword evidence="2 6" id="KW-0813">Transport</keyword>
<protein>
    <recommendedName>
        <fullName evidence="6">Group 1 truncated hemoglobin</fullName>
    </recommendedName>
</protein>
<name>A0A398B1G0_9BACI</name>
<evidence type="ECO:0000256" key="6">
    <source>
        <dbReference type="PIRNR" id="PIRNR002030"/>
    </source>
</evidence>
<evidence type="ECO:0000256" key="3">
    <source>
        <dbReference type="ARBA" id="ARBA00022617"/>
    </source>
</evidence>
<keyword evidence="5 6" id="KW-0408">Iron</keyword>
<dbReference type="SUPFAM" id="SSF46458">
    <property type="entry name" value="Globin-like"/>
    <property type="match status" value="1"/>
</dbReference>
<dbReference type="PIRSF" id="PIRSF002030">
    <property type="entry name" value="Globin_Protozoa/Cyanobacteria"/>
    <property type="match status" value="1"/>
</dbReference>
<sequence>MENLYEKIGGQEAVSKVVDVFYEKVLADPTVNTFFTDTDMEKQRRHQSLFISWVLGGPNQYSGKSMAKAHEGMNLNEEHFGSIATHLAAALREFSVPEEDIGQVLEKLTTMQDDILHK</sequence>
<dbReference type="GO" id="GO:0020037">
    <property type="term" value="F:heme binding"/>
    <property type="evidence" value="ECO:0007669"/>
    <property type="project" value="InterPro"/>
</dbReference>
<dbReference type="InterPro" id="IPR016339">
    <property type="entry name" value="Hemoglobin_trunc_I"/>
</dbReference>
<evidence type="ECO:0000256" key="1">
    <source>
        <dbReference type="ARBA" id="ARBA00009660"/>
    </source>
</evidence>
<comment type="cofactor">
    <cofactor evidence="7">
        <name>heme</name>
        <dbReference type="ChEBI" id="CHEBI:30413"/>
    </cofactor>
    <text evidence="7">Binds 1 heme group per subunit.</text>
</comment>
<dbReference type="OrthoDB" id="9795814at2"/>
<keyword evidence="3 6" id="KW-0349">Heme</keyword>
<dbReference type="CDD" id="cd00454">
    <property type="entry name" value="TrHb1_N"/>
    <property type="match status" value="1"/>
</dbReference>
<evidence type="ECO:0000313" key="10">
    <source>
        <dbReference type="Proteomes" id="UP000265816"/>
    </source>
</evidence>
<dbReference type="GO" id="GO:0005344">
    <property type="term" value="F:oxygen carrier activity"/>
    <property type="evidence" value="ECO:0007669"/>
    <property type="project" value="UniProtKB-UniRule"/>
</dbReference>
<proteinExistence type="inferred from homology"/>
<keyword evidence="6" id="KW-0561">Oxygen transport</keyword>
<feature type="binding site" description="proximal binding residue" evidence="7">
    <location>
        <position position="70"/>
    </location>
    <ligand>
        <name>heme</name>
        <dbReference type="ChEBI" id="CHEBI:30413"/>
    </ligand>
    <ligandPart>
        <name>Fe</name>
        <dbReference type="ChEBI" id="CHEBI:18248"/>
    </ligandPart>
</feature>
<dbReference type="AlphaFoldDB" id="A0A398B1G0"/>
<organism evidence="9 10">
    <name type="scientific">Mesobacillus zeae</name>
    <dbReference type="NCBI Taxonomy" id="1917180"/>
    <lineage>
        <taxon>Bacteria</taxon>
        <taxon>Bacillati</taxon>
        <taxon>Bacillota</taxon>
        <taxon>Bacilli</taxon>
        <taxon>Bacillales</taxon>
        <taxon>Bacillaceae</taxon>
        <taxon>Mesobacillus</taxon>
    </lineage>
</organism>
<accession>A0A398B1G0</accession>
<dbReference type="Pfam" id="PF01152">
    <property type="entry name" value="Bac_globin"/>
    <property type="match status" value="1"/>
</dbReference>
<dbReference type="InterPro" id="IPR009050">
    <property type="entry name" value="Globin-like_sf"/>
</dbReference>
<keyword evidence="4 6" id="KW-0479">Metal-binding</keyword>
<evidence type="ECO:0000256" key="8">
    <source>
        <dbReference type="PIRSR" id="PIRSR601486-1"/>
    </source>
</evidence>
<comment type="similarity">
    <text evidence="1 6">Belongs to the truncated hemoglobin family. Group I subfamily.</text>
</comment>
<evidence type="ECO:0000256" key="2">
    <source>
        <dbReference type="ARBA" id="ARBA00022448"/>
    </source>
</evidence>
<dbReference type="Proteomes" id="UP000265816">
    <property type="component" value="Unassembled WGS sequence"/>
</dbReference>
<evidence type="ECO:0000256" key="7">
    <source>
        <dbReference type="PIRSR" id="PIRSR002030-1"/>
    </source>
</evidence>